<dbReference type="Proteomes" id="UP001623348">
    <property type="component" value="Unassembled WGS sequence"/>
</dbReference>
<dbReference type="EC" id="2.7.7.43" evidence="4"/>
<dbReference type="InterPro" id="IPR023214">
    <property type="entry name" value="HAD_sf"/>
</dbReference>
<dbReference type="SUPFAM" id="SSF53448">
    <property type="entry name" value="Nucleotide-diphospho-sugar transferases"/>
    <property type="match status" value="1"/>
</dbReference>
<organism evidence="9 10">
    <name type="scientific">Grus japonensis</name>
    <name type="common">Japanese crane</name>
    <name type="synonym">Red-crowned crane</name>
    <dbReference type="NCBI Taxonomy" id="30415"/>
    <lineage>
        <taxon>Eukaryota</taxon>
        <taxon>Metazoa</taxon>
        <taxon>Chordata</taxon>
        <taxon>Craniata</taxon>
        <taxon>Vertebrata</taxon>
        <taxon>Euteleostomi</taxon>
        <taxon>Archelosauria</taxon>
        <taxon>Archosauria</taxon>
        <taxon>Dinosauria</taxon>
        <taxon>Saurischia</taxon>
        <taxon>Theropoda</taxon>
        <taxon>Coelurosauria</taxon>
        <taxon>Aves</taxon>
        <taxon>Neognathae</taxon>
        <taxon>Neoaves</taxon>
        <taxon>Gruiformes</taxon>
        <taxon>Gruidae</taxon>
        <taxon>Grus</taxon>
    </lineage>
</organism>
<dbReference type="PANTHER" id="PTHR21485:SF3">
    <property type="entry name" value="N-ACYLNEURAMINATE CYTIDYLYLTRANSFERASE"/>
    <property type="match status" value="1"/>
</dbReference>
<dbReference type="InterPro" id="IPR036412">
    <property type="entry name" value="HAD-like_sf"/>
</dbReference>
<dbReference type="InterPro" id="IPR036691">
    <property type="entry name" value="Endo/exonu/phosph_ase_sf"/>
</dbReference>
<feature type="region of interest" description="Disordered" evidence="7">
    <location>
        <begin position="415"/>
        <end position="438"/>
    </location>
</feature>
<comment type="pathway">
    <text evidence="2">Amino-sugar metabolism; N-acetylneuraminate metabolism.</text>
</comment>
<evidence type="ECO:0000256" key="6">
    <source>
        <dbReference type="ARBA" id="ARBA00022695"/>
    </source>
</evidence>
<keyword evidence="6 9" id="KW-0548">Nucleotidyltransferase</keyword>
<name>A0ABC9VUT1_GRUJA</name>
<proteinExistence type="inferred from homology"/>
<comment type="catalytic activity">
    <reaction evidence="1">
        <text>an N-acylneuraminate + CTP = a CMP-N-acyl-beta-neuraminate + diphosphate</text>
        <dbReference type="Rhea" id="RHEA:11344"/>
        <dbReference type="ChEBI" id="CHEBI:33019"/>
        <dbReference type="ChEBI" id="CHEBI:37563"/>
        <dbReference type="ChEBI" id="CHEBI:60073"/>
        <dbReference type="ChEBI" id="CHEBI:68671"/>
        <dbReference type="EC" id="2.7.7.43"/>
    </reaction>
</comment>
<dbReference type="EMBL" id="BAAFJT010000001">
    <property type="protein sequence ID" value="GAB0177169.1"/>
    <property type="molecule type" value="Genomic_DNA"/>
</dbReference>
<dbReference type="FunFam" id="3.90.550.10:FF:000074">
    <property type="entry name" value="N-acylneuraminate cytidylyltransferase A"/>
    <property type="match status" value="1"/>
</dbReference>
<dbReference type="Pfam" id="PF02348">
    <property type="entry name" value="CTP_transf_3"/>
    <property type="match status" value="1"/>
</dbReference>
<evidence type="ECO:0000256" key="4">
    <source>
        <dbReference type="ARBA" id="ARBA00012491"/>
    </source>
</evidence>
<dbReference type="AlphaFoldDB" id="A0ABC9VUT1"/>
<dbReference type="CDD" id="cd02513">
    <property type="entry name" value="CMP-NeuAc_Synthase"/>
    <property type="match status" value="1"/>
</dbReference>
<protein>
    <recommendedName>
        <fullName evidence="4">N-acylneuraminate cytidylyltransferase</fullName>
        <ecNumber evidence="4">2.7.7.43</ecNumber>
    </recommendedName>
</protein>
<dbReference type="FunFam" id="3.40.50.1000:FF:000082">
    <property type="entry name" value="N-acylneuraminate cytidylyltransferase A"/>
    <property type="match status" value="1"/>
</dbReference>
<dbReference type="SUPFAM" id="SSF56219">
    <property type="entry name" value="DNase I-like"/>
    <property type="match status" value="1"/>
</dbReference>
<evidence type="ECO:0000256" key="7">
    <source>
        <dbReference type="SAM" id="MobiDB-lite"/>
    </source>
</evidence>
<reference evidence="9 10" key="1">
    <citation type="submission" date="2024-06" db="EMBL/GenBank/DDBJ databases">
        <title>The draft genome of Grus japonensis, version 3.</title>
        <authorList>
            <person name="Nabeshima K."/>
            <person name="Suzuki S."/>
            <person name="Onuma M."/>
        </authorList>
    </citation>
    <scope>NUCLEOTIDE SEQUENCE [LARGE SCALE GENOMIC DNA]</scope>
    <source>
        <strain evidence="9 10">451A</strain>
    </source>
</reference>
<comment type="caution">
    <text evidence="9">The sequence shown here is derived from an EMBL/GenBank/DDBJ whole genome shotgun (WGS) entry which is preliminary data.</text>
</comment>
<dbReference type="PANTHER" id="PTHR21485">
    <property type="entry name" value="HAD SUPERFAMILY MEMBERS CMAS AND KDSC"/>
    <property type="match status" value="1"/>
</dbReference>
<evidence type="ECO:0000313" key="10">
    <source>
        <dbReference type="Proteomes" id="UP001623348"/>
    </source>
</evidence>
<dbReference type="Gene3D" id="3.90.550.10">
    <property type="entry name" value="Spore Coat Polysaccharide Biosynthesis Protein SpsA, Chain A"/>
    <property type="match status" value="1"/>
</dbReference>
<keyword evidence="10" id="KW-1185">Reference proteome</keyword>
<dbReference type="Gene3D" id="3.40.50.1000">
    <property type="entry name" value="HAD superfamily/HAD-like"/>
    <property type="match status" value="1"/>
</dbReference>
<evidence type="ECO:0000259" key="8">
    <source>
        <dbReference type="Pfam" id="PF03372"/>
    </source>
</evidence>
<evidence type="ECO:0000256" key="1">
    <source>
        <dbReference type="ARBA" id="ARBA00001862"/>
    </source>
</evidence>
<dbReference type="SUPFAM" id="SSF56784">
    <property type="entry name" value="HAD-like"/>
    <property type="match status" value="1"/>
</dbReference>
<accession>A0ABC9VUT1</accession>
<comment type="similarity">
    <text evidence="3">Belongs to the CMP-NeuNAc synthase family.</text>
</comment>
<dbReference type="InterPro" id="IPR050793">
    <property type="entry name" value="CMP-NeuNAc_synthase"/>
</dbReference>
<dbReference type="GO" id="GO:0008781">
    <property type="term" value="F:N-acylneuraminate cytidylyltransferase activity"/>
    <property type="evidence" value="ECO:0007669"/>
    <property type="project" value="UniProtKB-EC"/>
</dbReference>
<sequence length="692" mass="76137">MEAGAGGSRALPAGEGRPRAHLAALVLARGGSKGIPLKNIKLLAGVPLIGWVLRAASDAGVFHSVWVSTDHDEIEKVAKQFGAQVHRRSPEVSQDSSTSLEAIREFLNHHHEVDIVGNIQATSPCLHPSDLIKVADLIQKEGFDSVFSVVRRHQFRWSEVKKGENKMTEPQNLNPAKRYRRQDWPGELYENGSFYFAKRHLIEKGYLQGGKMAYYEMRAEHSVDIDIDIDWPIAEQRVLSFGYFGKEPLKEVKLLVCSIDGCLTNGRIYVTEDQKEMVSYDYRDIVGIDLLKKRGIQVRLISERDCSKTLSALQLGCIAKVSATNKLQVLEEWQKDMGLSWKEVAYLGNEESDVECLKKAGMSGVPADACAVAQKAAGYICKSNGGCGAVREFAEHIFLLLEKVNSARKQMEEGEEDLCPGTSGAHRQSFKLGSKGEGDNIRLASDMLWDDVPRLEGQGAGEGPRPTAQRCAGCTTACSKPRGDEPGAPDATGTNRVTLGRYIKRIPSTPANKSASSGAQLKCLYTNARSMGNKQEELETCVCLQGYDPIGITETWWDSSYDWSAGMEGYGLFRKDRQGRRGGGVALYVNDQLECVELHLGMDEEPTESLWVRIKGRARAGDITAGVCYRPPDQGDRADEALYRQIGAASCSQALVLMGDFNHPDICWRDNANSASNPGSSWNVLMTTFSSK</sequence>
<keyword evidence="5" id="KW-0808">Transferase</keyword>
<feature type="domain" description="Endonuclease/exonuclease/phosphatase" evidence="8">
    <location>
        <begin position="547"/>
        <end position="668"/>
    </location>
</feature>
<evidence type="ECO:0000256" key="3">
    <source>
        <dbReference type="ARBA" id="ARBA00010726"/>
    </source>
</evidence>
<dbReference type="InterPro" id="IPR003329">
    <property type="entry name" value="Cytidylyl_trans"/>
</dbReference>
<dbReference type="InterPro" id="IPR029044">
    <property type="entry name" value="Nucleotide-diphossugar_trans"/>
</dbReference>
<evidence type="ECO:0000256" key="2">
    <source>
        <dbReference type="ARBA" id="ARBA00005141"/>
    </source>
</evidence>
<dbReference type="InterPro" id="IPR005135">
    <property type="entry name" value="Endo/exonuclease/phosphatase"/>
</dbReference>
<dbReference type="Gene3D" id="3.60.10.10">
    <property type="entry name" value="Endonuclease/exonuclease/phosphatase"/>
    <property type="match status" value="1"/>
</dbReference>
<gene>
    <name evidence="9" type="ORF">GRJ2_000182100</name>
</gene>
<evidence type="ECO:0000313" key="9">
    <source>
        <dbReference type="EMBL" id="GAB0177169.1"/>
    </source>
</evidence>
<evidence type="ECO:0000256" key="5">
    <source>
        <dbReference type="ARBA" id="ARBA00022679"/>
    </source>
</evidence>
<dbReference type="Pfam" id="PF03372">
    <property type="entry name" value="Exo_endo_phos"/>
    <property type="match status" value="1"/>
</dbReference>